<name>A2BK02_HYPBU</name>
<dbReference type="KEGG" id="hbu:Hbut_0447"/>
<accession>A2BK02</accession>
<dbReference type="OrthoDB" id="50338at2157"/>
<evidence type="ECO:0000313" key="1">
    <source>
        <dbReference type="EMBL" id="ABM80313.1"/>
    </source>
</evidence>
<dbReference type="Proteomes" id="UP000002593">
    <property type="component" value="Chromosome"/>
</dbReference>
<keyword evidence="2" id="KW-1185">Reference proteome</keyword>
<dbReference type="InterPro" id="IPR007362">
    <property type="entry name" value="DUF429"/>
</dbReference>
<organism evidence="1 2">
    <name type="scientific">Hyperthermus butylicus (strain DSM 5456 / JCM 9403 / PLM1-5)</name>
    <dbReference type="NCBI Taxonomy" id="415426"/>
    <lineage>
        <taxon>Archaea</taxon>
        <taxon>Thermoproteota</taxon>
        <taxon>Thermoprotei</taxon>
        <taxon>Desulfurococcales</taxon>
        <taxon>Pyrodictiaceae</taxon>
        <taxon>Hyperthermus</taxon>
    </lineage>
</organism>
<protein>
    <recommendedName>
        <fullName evidence="3">DUF429 domain-containing protein</fullName>
    </recommendedName>
</protein>
<reference evidence="1 2" key="1">
    <citation type="journal article" date="2007" name="Archaea">
        <title>The genome of Hyperthermus butylicus: a sulfur-reducing, peptide fermenting, neutrophilic Crenarchaeote growing up to 108 degrees C.</title>
        <authorList>
            <person name="Brugger K."/>
            <person name="Chen L."/>
            <person name="Stark M."/>
            <person name="Zibat A."/>
            <person name="Redder P."/>
            <person name="Ruepp A."/>
            <person name="Awayez M."/>
            <person name="She Q."/>
            <person name="Garrett R.A."/>
            <person name="Klenk H.P."/>
        </authorList>
    </citation>
    <scope>NUCLEOTIDE SEQUENCE [LARGE SCALE GENOMIC DNA]</scope>
    <source>
        <strain evidence="2">DSM 5456 / JCM 9403 / PLM1-5</strain>
    </source>
</reference>
<dbReference type="AlphaFoldDB" id="A2BK02"/>
<evidence type="ECO:0000313" key="2">
    <source>
        <dbReference type="Proteomes" id="UP000002593"/>
    </source>
</evidence>
<dbReference type="STRING" id="415426.Hbut_0447"/>
<dbReference type="EnsemblBacteria" id="ABM80313">
    <property type="protein sequence ID" value="ABM80313"/>
    <property type="gene ID" value="Hbut_0447"/>
</dbReference>
<proteinExistence type="predicted"/>
<dbReference type="HOGENOM" id="CLU_121772_0_0_2"/>
<dbReference type="RefSeq" id="WP_011821631.1">
    <property type="nucleotide sequence ID" value="NC_008818.1"/>
</dbReference>
<dbReference type="eggNOG" id="arCOG04409">
    <property type="taxonomic scope" value="Archaea"/>
</dbReference>
<dbReference type="EMBL" id="CP000493">
    <property type="protein sequence ID" value="ABM80313.1"/>
    <property type="molecule type" value="Genomic_DNA"/>
</dbReference>
<dbReference type="Pfam" id="PF04250">
    <property type="entry name" value="DUF429"/>
    <property type="match status" value="1"/>
</dbReference>
<sequence>MREATTVAGIDLAASPHRPTGVAIAWRTTDKWRLTSVTTASYTDSQLIDLLAGSGVQIVVVDAPLTLPETGGFRRVEKLFLRIGARLLPLTIGSMRKLAARAARLAKTLRDLDMEVYETHPASVLRIAGCNSVEELLRVIGIDAGQPLPASRHALDAVVAVTVAVCIVEGCAESVAAEDGEIFYIRRKICER</sequence>
<gene>
    <name evidence="1" type="ordered locus">Hbut_0447</name>
</gene>
<evidence type="ECO:0008006" key="3">
    <source>
        <dbReference type="Google" id="ProtNLM"/>
    </source>
</evidence>
<dbReference type="GeneID" id="4781745"/>